<evidence type="ECO:0000259" key="2">
    <source>
        <dbReference type="PROSITE" id="PS50003"/>
    </source>
</evidence>
<dbReference type="InterPro" id="IPR001849">
    <property type="entry name" value="PH_domain"/>
</dbReference>
<dbReference type="RefSeq" id="WP_078815352.1">
    <property type="nucleotide sequence ID" value="NZ_FUYE01000018.1"/>
</dbReference>
<evidence type="ECO:0000313" key="4">
    <source>
        <dbReference type="Proteomes" id="UP000190774"/>
    </source>
</evidence>
<keyword evidence="4" id="KW-1185">Reference proteome</keyword>
<dbReference type="STRING" id="48467.SAMN02745166_04196"/>
<sequence>MSDNPVSAAAEELKKWLEVLEKILNKMESDKLSAAKAKLDGDRFDAMLKELKGIKEGLDKAPDGPGKDAVSKDVDKALDKLNDHGNKTGHGMGQKKGFDNKFKASDDKSQVNALGNSQQKAVKTPPIKISSGKGF</sequence>
<feature type="compositionally biased region" description="Basic and acidic residues" evidence="1">
    <location>
        <begin position="96"/>
        <end position="109"/>
    </location>
</feature>
<feature type="compositionally biased region" description="Polar residues" evidence="1">
    <location>
        <begin position="110"/>
        <end position="121"/>
    </location>
</feature>
<reference evidence="4" key="1">
    <citation type="submission" date="2017-02" db="EMBL/GenBank/DDBJ databases">
        <authorList>
            <person name="Varghese N."/>
            <person name="Submissions S."/>
        </authorList>
    </citation>
    <scope>NUCLEOTIDE SEQUENCE [LARGE SCALE GENOMIC DNA]</scope>
    <source>
        <strain evidence="4">ATCC 700200</strain>
    </source>
</reference>
<dbReference type="Proteomes" id="UP000190774">
    <property type="component" value="Unassembled WGS sequence"/>
</dbReference>
<accession>A0A1T4YTQ6</accession>
<dbReference type="AlphaFoldDB" id="A0A1T4YTQ6"/>
<evidence type="ECO:0000313" key="3">
    <source>
        <dbReference type="EMBL" id="SKB05179.1"/>
    </source>
</evidence>
<feature type="region of interest" description="Disordered" evidence="1">
    <location>
        <begin position="79"/>
        <end position="135"/>
    </location>
</feature>
<evidence type="ECO:0000256" key="1">
    <source>
        <dbReference type="SAM" id="MobiDB-lite"/>
    </source>
</evidence>
<feature type="domain" description="PH" evidence="2">
    <location>
        <begin position="1"/>
        <end position="25"/>
    </location>
</feature>
<dbReference type="EMBL" id="FUYE01000018">
    <property type="protein sequence ID" value="SKB05179.1"/>
    <property type="molecule type" value="Genomic_DNA"/>
</dbReference>
<proteinExistence type="predicted"/>
<dbReference type="PROSITE" id="PS50003">
    <property type="entry name" value="PH_DOMAIN"/>
    <property type="match status" value="1"/>
</dbReference>
<protein>
    <recommendedName>
        <fullName evidence="2">PH domain-containing protein</fullName>
    </recommendedName>
</protein>
<gene>
    <name evidence="3" type="ORF">SAMN02745166_04196</name>
</gene>
<name>A0A1T4YTQ6_9BACT</name>
<organism evidence="3 4">
    <name type="scientific">Prosthecobacter debontii</name>
    <dbReference type="NCBI Taxonomy" id="48467"/>
    <lineage>
        <taxon>Bacteria</taxon>
        <taxon>Pseudomonadati</taxon>
        <taxon>Verrucomicrobiota</taxon>
        <taxon>Verrucomicrobiia</taxon>
        <taxon>Verrucomicrobiales</taxon>
        <taxon>Verrucomicrobiaceae</taxon>
        <taxon>Prosthecobacter</taxon>
    </lineage>
</organism>